<name>A0AAE0E723_9ROSI</name>
<dbReference type="Proteomes" id="UP001281410">
    <property type="component" value="Unassembled WGS sequence"/>
</dbReference>
<evidence type="ECO:0000313" key="2">
    <source>
        <dbReference type="Proteomes" id="UP001281410"/>
    </source>
</evidence>
<organism evidence="1 2">
    <name type="scientific">Dipteronia sinensis</name>
    <dbReference type="NCBI Taxonomy" id="43782"/>
    <lineage>
        <taxon>Eukaryota</taxon>
        <taxon>Viridiplantae</taxon>
        <taxon>Streptophyta</taxon>
        <taxon>Embryophyta</taxon>
        <taxon>Tracheophyta</taxon>
        <taxon>Spermatophyta</taxon>
        <taxon>Magnoliopsida</taxon>
        <taxon>eudicotyledons</taxon>
        <taxon>Gunneridae</taxon>
        <taxon>Pentapetalae</taxon>
        <taxon>rosids</taxon>
        <taxon>malvids</taxon>
        <taxon>Sapindales</taxon>
        <taxon>Sapindaceae</taxon>
        <taxon>Hippocastanoideae</taxon>
        <taxon>Acereae</taxon>
        <taxon>Dipteronia</taxon>
    </lineage>
</organism>
<gene>
    <name evidence="1" type="ORF">Dsin_018087</name>
</gene>
<comment type="caution">
    <text evidence="1">The sequence shown here is derived from an EMBL/GenBank/DDBJ whole genome shotgun (WGS) entry which is preliminary data.</text>
</comment>
<evidence type="ECO:0000313" key="1">
    <source>
        <dbReference type="EMBL" id="KAK3213381.1"/>
    </source>
</evidence>
<proteinExistence type="predicted"/>
<keyword evidence="2" id="KW-1185">Reference proteome</keyword>
<protein>
    <submittedName>
        <fullName evidence="1">Uncharacterized protein</fullName>
    </submittedName>
</protein>
<reference evidence="1" key="1">
    <citation type="journal article" date="2023" name="Plant J.">
        <title>Genome sequences and population genomics provide insights into the demographic history, inbreeding, and mutation load of two 'living fossil' tree species of Dipteronia.</title>
        <authorList>
            <person name="Feng Y."/>
            <person name="Comes H.P."/>
            <person name="Chen J."/>
            <person name="Zhu S."/>
            <person name="Lu R."/>
            <person name="Zhang X."/>
            <person name="Li P."/>
            <person name="Qiu J."/>
            <person name="Olsen K.M."/>
            <person name="Qiu Y."/>
        </authorList>
    </citation>
    <scope>NUCLEOTIDE SEQUENCE</scope>
    <source>
        <strain evidence="1">NBL</strain>
    </source>
</reference>
<dbReference type="EMBL" id="JANJYJ010000005">
    <property type="protein sequence ID" value="KAK3213381.1"/>
    <property type="molecule type" value="Genomic_DNA"/>
</dbReference>
<sequence>MMHRVTKCSNYMQHRYELSMTFPHLVTFQGGVLEVRKRVLVATEIPNLVGCHMVGSIVTWVIFDSYLQPINFEKIDRVSFDGTREWEHAPSRLYGSILKRQVDGILTEYKKEDLTKRKRDEMEKKKKNEMGESSDKTYWKKKKSIFFEFPY</sequence>
<dbReference type="AlphaFoldDB" id="A0AAE0E723"/>
<accession>A0AAE0E723</accession>